<accession>A0ABQ8IY59</accession>
<reference evidence="1 2" key="2">
    <citation type="journal article" date="2022" name="Mol. Biol. Evol.">
        <title>Comparative Genomics Reveals Insights into the Divergent Evolution of Astigmatic Mites and Household Pest Adaptations.</title>
        <authorList>
            <person name="Xiong Q."/>
            <person name="Wan A.T."/>
            <person name="Liu X."/>
            <person name="Fung C.S."/>
            <person name="Xiao X."/>
            <person name="Malainual N."/>
            <person name="Hou J."/>
            <person name="Wang L."/>
            <person name="Wang M."/>
            <person name="Yang K.Y."/>
            <person name="Cui Y."/>
            <person name="Leung E.L."/>
            <person name="Nong W."/>
            <person name="Shin S.K."/>
            <person name="Au S.W."/>
            <person name="Jeong K.Y."/>
            <person name="Chew F.T."/>
            <person name="Hui J.H."/>
            <person name="Leung T.F."/>
            <person name="Tungtrongchitr A."/>
            <person name="Zhong N."/>
            <person name="Liu Z."/>
            <person name="Tsui S.K."/>
        </authorList>
    </citation>
    <scope>NUCLEOTIDE SEQUENCE [LARGE SCALE GENOMIC DNA]</scope>
    <source>
        <strain evidence="1">Derp</strain>
    </source>
</reference>
<reference evidence="1 2" key="1">
    <citation type="journal article" date="2018" name="J. Allergy Clin. Immunol.">
        <title>High-quality assembly of Dermatophagoides pteronyssinus genome and transcriptome reveals a wide range of novel allergens.</title>
        <authorList>
            <person name="Liu X.Y."/>
            <person name="Yang K.Y."/>
            <person name="Wang M.Q."/>
            <person name="Kwok J.S."/>
            <person name="Zeng X."/>
            <person name="Yang Z."/>
            <person name="Xiao X.J."/>
            <person name="Lau C.P."/>
            <person name="Li Y."/>
            <person name="Huang Z.M."/>
            <person name="Ba J.G."/>
            <person name="Yim A.K."/>
            <person name="Ouyang C.Y."/>
            <person name="Ngai S.M."/>
            <person name="Chan T.F."/>
            <person name="Leung E.L."/>
            <person name="Liu L."/>
            <person name="Liu Z.G."/>
            <person name="Tsui S.K."/>
        </authorList>
    </citation>
    <scope>NUCLEOTIDE SEQUENCE [LARGE SCALE GENOMIC DNA]</scope>
    <source>
        <strain evidence="1">Derp</strain>
    </source>
</reference>
<proteinExistence type="predicted"/>
<dbReference type="EMBL" id="NJHN03000099">
    <property type="protein sequence ID" value="KAH9415210.1"/>
    <property type="molecule type" value="Genomic_DNA"/>
</dbReference>
<name>A0ABQ8IY59_DERPT</name>
<keyword evidence="2" id="KW-1185">Reference proteome</keyword>
<gene>
    <name evidence="1" type="ORF">DERP_006302</name>
</gene>
<sequence>MIQQIHHQQQFELLKKYGGTTIKILVEHEFVIYSVTQEASKIVIQH</sequence>
<protein>
    <submittedName>
        <fullName evidence="1">Uncharacterized protein</fullName>
    </submittedName>
</protein>
<dbReference type="Proteomes" id="UP000887458">
    <property type="component" value="Unassembled WGS sequence"/>
</dbReference>
<evidence type="ECO:0000313" key="2">
    <source>
        <dbReference type="Proteomes" id="UP000887458"/>
    </source>
</evidence>
<comment type="caution">
    <text evidence="1">The sequence shown here is derived from an EMBL/GenBank/DDBJ whole genome shotgun (WGS) entry which is preliminary data.</text>
</comment>
<organism evidence="1 2">
    <name type="scientific">Dermatophagoides pteronyssinus</name>
    <name type="common">European house dust mite</name>
    <dbReference type="NCBI Taxonomy" id="6956"/>
    <lineage>
        <taxon>Eukaryota</taxon>
        <taxon>Metazoa</taxon>
        <taxon>Ecdysozoa</taxon>
        <taxon>Arthropoda</taxon>
        <taxon>Chelicerata</taxon>
        <taxon>Arachnida</taxon>
        <taxon>Acari</taxon>
        <taxon>Acariformes</taxon>
        <taxon>Sarcoptiformes</taxon>
        <taxon>Astigmata</taxon>
        <taxon>Psoroptidia</taxon>
        <taxon>Analgoidea</taxon>
        <taxon>Pyroglyphidae</taxon>
        <taxon>Dermatophagoidinae</taxon>
        <taxon>Dermatophagoides</taxon>
    </lineage>
</organism>
<evidence type="ECO:0000313" key="1">
    <source>
        <dbReference type="EMBL" id="KAH9415210.1"/>
    </source>
</evidence>